<dbReference type="PANTHER" id="PTHR30600">
    <property type="entry name" value="CYTOCHROME C PEROXIDASE-RELATED"/>
    <property type="match status" value="1"/>
</dbReference>
<dbReference type="GO" id="GO:0020037">
    <property type="term" value="F:heme binding"/>
    <property type="evidence" value="ECO:0007669"/>
    <property type="project" value="InterPro"/>
</dbReference>
<dbReference type="PANTHER" id="PTHR30600:SF10">
    <property type="entry name" value="BLL6722 PROTEIN"/>
    <property type="match status" value="1"/>
</dbReference>
<feature type="binding site" description="covalent" evidence="8">
    <location>
        <position position="80"/>
    </location>
    <ligand>
        <name>heme c</name>
        <dbReference type="ChEBI" id="CHEBI:61717"/>
        <label>1</label>
    </ligand>
</feature>
<comment type="caution">
    <text evidence="11">The sequence shown here is derived from an EMBL/GenBank/DDBJ whole genome shotgun (WGS) entry which is preliminary data.</text>
</comment>
<evidence type="ECO:0000256" key="6">
    <source>
        <dbReference type="ARBA" id="ARBA00023002"/>
    </source>
</evidence>
<feature type="binding site" description="axial binding residue" evidence="9">
    <location>
        <position position="224"/>
    </location>
    <ligand>
        <name>heme c</name>
        <dbReference type="ChEBI" id="CHEBI:61717"/>
        <label>2</label>
    </ligand>
    <ligandPart>
        <name>Fe</name>
        <dbReference type="ChEBI" id="CHEBI:18248"/>
    </ligandPart>
</feature>
<evidence type="ECO:0000256" key="2">
    <source>
        <dbReference type="ARBA" id="ARBA00022617"/>
    </source>
</evidence>
<organism evidence="11 12">
    <name type="scientific">Filimonas zeae</name>
    <dbReference type="NCBI Taxonomy" id="1737353"/>
    <lineage>
        <taxon>Bacteria</taxon>
        <taxon>Pseudomonadati</taxon>
        <taxon>Bacteroidota</taxon>
        <taxon>Chitinophagia</taxon>
        <taxon>Chitinophagales</taxon>
        <taxon>Chitinophagaceae</taxon>
        <taxon>Filimonas</taxon>
    </lineage>
</organism>
<comment type="subcellular location">
    <subcellularLocation>
        <location evidence="1">Periplasm</location>
    </subcellularLocation>
</comment>
<keyword evidence="12" id="KW-1185">Reference proteome</keyword>
<dbReference type="InterPro" id="IPR009056">
    <property type="entry name" value="Cyt_c-like_dom"/>
</dbReference>
<accession>A0A917IY35</accession>
<reference evidence="11" key="1">
    <citation type="journal article" date="2014" name="Int. J. Syst. Evol. Microbiol.">
        <title>Complete genome sequence of Corynebacterium casei LMG S-19264T (=DSM 44701T), isolated from a smear-ripened cheese.</title>
        <authorList>
            <consortium name="US DOE Joint Genome Institute (JGI-PGF)"/>
            <person name="Walter F."/>
            <person name="Albersmeier A."/>
            <person name="Kalinowski J."/>
            <person name="Ruckert C."/>
        </authorList>
    </citation>
    <scope>NUCLEOTIDE SEQUENCE</scope>
    <source>
        <strain evidence="11">CGMCC 1.15290</strain>
    </source>
</reference>
<evidence type="ECO:0000256" key="3">
    <source>
        <dbReference type="ARBA" id="ARBA00022723"/>
    </source>
</evidence>
<keyword evidence="5" id="KW-0574">Periplasm</keyword>
<dbReference type="Proteomes" id="UP000627292">
    <property type="component" value="Unassembled WGS sequence"/>
</dbReference>
<keyword evidence="11" id="KW-0575">Peroxidase</keyword>
<dbReference type="AlphaFoldDB" id="A0A917IY35"/>
<reference evidence="11" key="2">
    <citation type="submission" date="2020-09" db="EMBL/GenBank/DDBJ databases">
        <authorList>
            <person name="Sun Q."/>
            <person name="Zhou Y."/>
        </authorList>
    </citation>
    <scope>NUCLEOTIDE SEQUENCE</scope>
    <source>
        <strain evidence="11">CGMCC 1.15290</strain>
    </source>
</reference>
<feature type="binding site" description="covalent" evidence="8">
    <location>
        <position position="223"/>
    </location>
    <ligand>
        <name>heme c</name>
        <dbReference type="ChEBI" id="CHEBI:61717"/>
        <label>2</label>
    </ligand>
</feature>
<dbReference type="GO" id="GO:0042597">
    <property type="term" value="C:periplasmic space"/>
    <property type="evidence" value="ECO:0007669"/>
    <property type="project" value="UniProtKB-SubCell"/>
</dbReference>
<dbReference type="GO" id="GO:0046872">
    <property type="term" value="F:metal ion binding"/>
    <property type="evidence" value="ECO:0007669"/>
    <property type="project" value="UniProtKB-KW"/>
</dbReference>
<dbReference type="InterPro" id="IPR051395">
    <property type="entry name" value="Cytochrome_c_Peroxidase/MauG"/>
</dbReference>
<dbReference type="RefSeq" id="WP_188952292.1">
    <property type="nucleotide sequence ID" value="NZ_BMIB01000002.1"/>
</dbReference>
<protein>
    <submittedName>
        <fullName evidence="11">Cytochrome-c peroxidase</fullName>
    </submittedName>
</protein>
<dbReference type="PROSITE" id="PS51007">
    <property type="entry name" value="CYTC"/>
    <property type="match status" value="1"/>
</dbReference>
<evidence type="ECO:0000256" key="4">
    <source>
        <dbReference type="ARBA" id="ARBA00022729"/>
    </source>
</evidence>
<evidence type="ECO:0000256" key="5">
    <source>
        <dbReference type="ARBA" id="ARBA00022764"/>
    </source>
</evidence>
<comment type="cofactor">
    <cofactor evidence="8">
        <name>heme</name>
        <dbReference type="ChEBI" id="CHEBI:30413"/>
    </cofactor>
    <text evidence="8">Binds 2 heme groups.</text>
</comment>
<evidence type="ECO:0000313" key="12">
    <source>
        <dbReference type="Proteomes" id="UP000627292"/>
    </source>
</evidence>
<feature type="binding site" description="covalent" evidence="8">
    <location>
        <position position="77"/>
    </location>
    <ligand>
        <name>heme c</name>
        <dbReference type="ChEBI" id="CHEBI:61717"/>
        <label>1</label>
    </ligand>
</feature>
<gene>
    <name evidence="11" type="ORF">GCM10011379_23570</name>
</gene>
<keyword evidence="6" id="KW-0560">Oxidoreductase</keyword>
<feature type="binding site" description="covalent" evidence="8">
    <location>
        <position position="220"/>
    </location>
    <ligand>
        <name>heme c</name>
        <dbReference type="ChEBI" id="CHEBI:61717"/>
        <label>2</label>
    </ligand>
</feature>
<dbReference type="EMBL" id="BMIB01000002">
    <property type="protein sequence ID" value="GGH67846.1"/>
    <property type="molecule type" value="Genomic_DNA"/>
</dbReference>
<evidence type="ECO:0000313" key="11">
    <source>
        <dbReference type="EMBL" id="GGH67846.1"/>
    </source>
</evidence>
<dbReference type="SUPFAM" id="SSF46626">
    <property type="entry name" value="Cytochrome c"/>
    <property type="match status" value="2"/>
</dbReference>
<proteinExistence type="predicted"/>
<dbReference type="Gene3D" id="1.10.760.10">
    <property type="entry name" value="Cytochrome c-like domain"/>
    <property type="match status" value="2"/>
</dbReference>
<evidence type="ECO:0000256" key="1">
    <source>
        <dbReference type="ARBA" id="ARBA00004418"/>
    </source>
</evidence>
<keyword evidence="2 8" id="KW-0349">Heme</keyword>
<feature type="domain" description="Cytochrome c" evidence="10">
    <location>
        <begin position="196"/>
        <end position="329"/>
    </location>
</feature>
<dbReference type="GO" id="GO:0004130">
    <property type="term" value="F:cytochrome-c peroxidase activity"/>
    <property type="evidence" value="ECO:0007669"/>
    <property type="project" value="TreeGrafter"/>
</dbReference>
<dbReference type="Pfam" id="PF03150">
    <property type="entry name" value="CCP_MauG"/>
    <property type="match status" value="1"/>
</dbReference>
<comment type="PTM">
    <text evidence="8">Binds 2 heme groups per subunit.</text>
</comment>
<sequence>MKLRVLLPVLLALIVGGSFIAQYGPRPEITRVPFPQPKGWPKPLYDFKANPLSKEGIELGRRLFYDGRLSKDGNFPCASCHQQFAAFTTFDHNLSHGINNNLTTRNAPGLFNLAWQREFMQDGGVNHLDLQPLAPLTAPNEMGEEIDSVLVKLRTDKRYKKMFAAAFGDTAVTTQRMTRALSQFMLTMVSANSKYDKVMRGEAQFNLPERLGHGIFQQKCVACHPPPLFTDFSYRNIGIPDDPFNSDKGRMKITGKSTDSLSFRVPSLRNVMITAPYGHDGRFFSMIEVMEHYRKRLKVMPATDSLMRKGIPLSNFEIGQLTAFLYTLTDSSFIANPHLAAPADITVPVAADAADHQRVR</sequence>
<keyword evidence="7 9" id="KW-0408">Iron</keyword>
<dbReference type="GO" id="GO:0009055">
    <property type="term" value="F:electron transfer activity"/>
    <property type="evidence" value="ECO:0007669"/>
    <property type="project" value="InterPro"/>
</dbReference>
<feature type="binding site" description="axial binding residue" evidence="9">
    <location>
        <position position="81"/>
    </location>
    <ligand>
        <name>heme c</name>
        <dbReference type="ChEBI" id="CHEBI:61717"/>
        <label>1</label>
    </ligand>
    <ligandPart>
        <name>Fe</name>
        <dbReference type="ChEBI" id="CHEBI:18248"/>
    </ligandPart>
</feature>
<evidence type="ECO:0000256" key="9">
    <source>
        <dbReference type="PIRSR" id="PIRSR000294-2"/>
    </source>
</evidence>
<keyword evidence="4" id="KW-0732">Signal</keyword>
<dbReference type="InterPro" id="IPR004852">
    <property type="entry name" value="Di-haem_cyt_c_peroxidsae"/>
</dbReference>
<keyword evidence="3 9" id="KW-0479">Metal-binding</keyword>
<evidence type="ECO:0000259" key="10">
    <source>
        <dbReference type="PROSITE" id="PS51007"/>
    </source>
</evidence>
<evidence type="ECO:0000256" key="8">
    <source>
        <dbReference type="PIRSR" id="PIRSR000294-1"/>
    </source>
</evidence>
<dbReference type="InterPro" id="IPR026259">
    <property type="entry name" value="MauG/Cytc_peroxidase"/>
</dbReference>
<name>A0A917IY35_9BACT</name>
<dbReference type="InterPro" id="IPR036909">
    <property type="entry name" value="Cyt_c-like_dom_sf"/>
</dbReference>
<dbReference type="PIRSF" id="PIRSF000294">
    <property type="entry name" value="Cytochrome-c_peroxidase"/>
    <property type="match status" value="1"/>
</dbReference>
<evidence type="ECO:0000256" key="7">
    <source>
        <dbReference type="ARBA" id="ARBA00023004"/>
    </source>
</evidence>